<dbReference type="Pfam" id="PF18944">
    <property type="entry name" value="DUF5691"/>
    <property type="match status" value="1"/>
</dbReference>
<proteinExistence type="predicted"/>
<accession>A0A840WRB4</accession>
<evidence type="ECO:0000313" key="3">
    <source>
        <dbReference type="Proteomes" id="UP000579647"/>
    </source>
</evidence>
<dbReference type="Proteomes" id="UP000579647">
    <property type="component" value="Unassembled WGS sequence"/>
</dbReference>
<evidence type="ECO:0000256" key="1">
    <source>
        <dbReference type="SAM" id="MobiDB-lite"/>
    </source>
</evidence>
<feature type="compositionally biased region" description="Polar residues" evidence="1">
    <location>
        <begin position="8"/>
        <end position="18"/>
    </location>
</feature>
<reference evidence="2 3" key="1">
    <citation type="submission" date="2020-08" db="EMBL/GenBank/DDBJ databases">
        <title>Sequencing the genomes of 1000 actinobacteria strains.</title>
        <authorList>
            <person name="Klenk H.-P."/>
        </authorList>
    </citation>
    <scope>NUCLEOTIDE SEQUENCE [LARGE SCALE GENOMIC DNA]</scope>
    <source>
        <strain evidence="2 3">DSM 44598</strain>
    </source>
</reference>
<dbReference type="EMBL" id="JACHDO010000001">
    <property type="protein sequence ID" value="MBB5494196.1"/>
    <property type="molecule type" value="Genomic_DNA"/>
</dbReference>
<dbReference type="RefSeq" id="WP_184367303.1">
    <property type="nucleotide sequence ID" value="NZ_BAAAKM010000112.1"/>
</dbReference>
<gene>
    <name evidence="2" type="ORF">HNR07_005333</name>
</gene>
<feature type="region of interest" description="Disordered" evidence="1">
    <location>
        <begin position="1"/>
        <end position="46"/>
    </location>
</feature>
<comment type="caution">
    <text evidence="2">The sequence shown here is derived from an EMBL/GenBank/DDBJ whole genome shotgun (WGS) entry which is preliminary data.</text>
</comment>
<evidence type="ECO:0000313" key="2">
    <source>
        <dbReference type="EMBL" id="MBB5494196.1"/>
    </source>
</evidence>
<protein>
    <submittedName>
        <fullName evidence="2">Uncharacterized protein</fullName>
    </submittedName>
</protein>
<organism evidence="2 3">
    <name type="scientific">Nocardiopsis metallicus</name>
    <dbReference type="NCBI Taxonomy" id="179819"/>
    <lineage>
        <taxon>Bacteria</taxon>
        <taxon>Bacillati</taxon>
        <taxon>Actinomycetota</taxon>
        <taxon>Actinomycetes</taxon>
        <taxon>Streptosporangiales</taxon>
        <taxon>Nocardiopsidaceae</taxon>
        <taxon>Nocardiopsis</taxon>
    </lineage>
</organism>
<dbReference type="AlphaFoldDB" id="A0A840WRB4"/>
<sequence>MNHPQPPQSALSENTSPETEPAASTFPESASAEPRPSSPPSPSWDRLVSTALVGTSRRPVPALPDLPRSTREGAAALLDLVALDTVRARAGYTAHTAEPVTPDAPDHRPEVSAAATHRLDVILADRSELLPEWLHLAFRCGRRASHTHIPDLLERAARDSGLRPLVATAVGGRGTWLASFNGAWSFVAREPLATDVYTDAAWYGGTPAQRRRSLFALRAADPAAARDLLAATWPQETRGEDRRGLLEALAVNLGPEDEAVLAPALDDRNATVRGRALTLLTRLPDSAHAHRLRDHLRHHLRIDRASPRPVDVADLDTGRADLLRDLALTAPRKANPTHDERWVLSRTLLTQAPLDVWTERLDTDPAGVLALAADHPELRSALIEAACLREDADWSRAVLDDPEAGLPRMVAVGAHDPLGQRIAPLLAALPAAERCARALAVAERAHRHDFLGETLRAVGAPWTRELSEAAVRLLLEGGDSAPAGSRPGARHSARDRGRRVLRGVIAEHMPPQHLDLLPERPPHEEEAHPHALLRDTLRFRLDMHRELS</sequence>
<keyword evidence="3" id="KW-1185">Reference proteome</keyword>
<name>A0A840WRB4_9ACTN</name>
<dbReference type="InterPro" id="IPR043746">
    <property type="entry name" value="DUF5691"/>
</dbReference>